<dbReference type="InterPro" id="IPR006667">
    <property type="entry name" value="SLC41_membr_dom"/>
</dbReference>
<keyword evidence="4" id="KW-1003">Cell membrane</keyword>
<dbReference type="InterPro" id="IPR036739">
    <property type="entry name" value="SLC41_membr_dom_sf"/>
</dbReference>
<comment type="similarity">
    <text evidence="2 17">Belongs to the SLC41A transporter family.</text>
</comment>
<dbReference type="FunFam" id="1.10.357.20:FF:000001">
    <property type="entry name" value="Solute carrier family 41 member 2"/>
    <property type="match status" value="1"/>
</dbReference>
<dbReference type="EMBL" id="OW240914">
    <property type="protein sequence ID" value="CAH2277511.1"/>
    <property type="molecule type" value="Genomic_DNA"/>
</dbReference>
<keyword evidence="6" id="KW-0677">Repeat</keyword>
<sequence length="578" mass="63114">MRRSSLIAPLPGDPGREGGQSNKMDQRGVEAHSDYVNSIRLFLRQLLPHKDWHLWRNAQMCHKNQEERLKKVNCLSPTGNGFNLRADQHLEYHHFSEPVYHGNGPHCTNICSTNYDYNSYDYCDGRDSSETDTMLQDGRPPGDGDNHALLEGSKKPPKESSIFMALQILVPFLLAGFGTVSAGMVLDIVQHWQVFKNLPEVFILVPALLGLKGNLEMTLASRLSTAVNVGKMDSPIEKWNLIIGNLALKQVQATVVGFLAAVAAVILGWIPEGKYRLDHAILLCSSSVATAFIASLLQGIIMVGVIVGSKKTGINPDNVATPIAASFGDLITLAILAWISQGLYYCIGMFSFLSPLVGFFFLALTPIWIVIASKHPATRTVLHSGWEPVITAMLISSIGGLILDTTVSDPNLAGMVVYTPVINGIGGNLVAIQASRISTYLHLHSTPGELPEEAKGCYHPCSTFYGSGVNHKSAQVLLSLVIPGHLIFLYTIYLMKSGHTSLTPIFIAVYLLAAMLQVFALLWIADWMVHHIWRKGKDPDSFSIPYLTALGDLLGTALLALGFHILWLIGDRDGDVGD</sequence>
<feature type="region of interest" description="Disordered" evidence="18">
    <location>
        <begin position="130"/>
        <end position="152"/>
    </location>
</feature>
<feature type="transmembrane region" description="Helical" evidence="17">
    <location>
        <begin position="346"/>
        <end position="369"/>
    </location>
</feature>
<comment type="catalytic activity">
    <reaction evidence="15">
        <text>Ni(2+)(in) = Ni(2+)(out)</text>
        <dbReference type="Rhea" id="RHEA:29831"/>
        <dbReference type="ChEBI" id="CHEBI:49786"/>
    </reaction>
</comment>
<dbReference type="PANTHER" id="PTHR16228">
    <property type="entry name" value="DIVALENT CATION TRANSPORTER SOLUTE CARRIER FAMILY 41"/>
    <property type="match status" value="1"/>
</dbReference>
<feature type="compositionally biased region" description="Basic and acidic residues" evidence="18">
    <location>
        <begin position="140"/>
        <end position="152"/>
    </location>
</feature>
<keyword evidence="9 17" id="KW-0406">Ion transport</keyword>
<dbReference type="GO" id="GO:0008324">
    <property type="term" value="F:monoatomic cation transmembrane transporter activity"/>
    <property type="evidence" value="ECO:0007669"/>
    <property type="project" value="UniProtKB-UniRule"/>
</dbReference>
<dbReference type="GO" id="GO:0022890">
    <property type="term" value="F:inorganic cation transmembrane transporter activity"/>
    <property type="evidence" value="ECO:0007669"/>
    <property type="project" value="UniProtKB-UniRule"/>
</dbReference>
<feature type="domain" description="SLC41A/MgtE integral membrane" evidence="19">
    <location>
        <begin position="205"/>
        <end position="338"/>
    </location>
</feature>
<dbReference type="InterPro" id="IPR045349">
    <property type="entry name" value="SLC41A1-3"/>
</dbReference>
<evidence type="ECO:0000256" key="18">
    <source>
        <dbReference type="SAM" id="MobiDB-lite"/>
    </source>
</evidence>
<evidence type="ECO:0000313" key="21">
    <source>
        <dbReference type="Proteomes" id="UP001295444"/>
    </source>
</evidence>
<evidence type="ECO:0000256" key="8">
    <source>
        <dbReference type="ARBA" id="ARBA00022989"/>
    </source>
</evidence>
<comment type="function">
    <text evidence="16">Acts as a plasma-membrane magnesium transporter. Can also mediate the transport of other divalent metal cations in an order of Ba(2+) &gt; Ni(2+) &gt; Co(2+) &gt; Fe(2+) &gt; Mn(2+).</text>
</comment>
<dbReference type="Pfam" id="PF01769">
    <property type="entry name" value="MgtE"/>
    <property type="match status" value="2"/>
</dbReference>
<keyword evidence="8 17" id="KW-1133">Transmembrane helix</keyword>
<dbReference type="PANTHER" id="PTHR16228:SF25">
    <property type="entry name" value="SOLUTE CARRIER FAMILY 41 MEMBER 2"/>
    <property type="match status" value="1"/>
</dbReference>
<evidence type="ECO:0000256" key="17">
    <source>
        <dbReference type="RuleBase" id="RU369007"/>
    </source>
</evidence>
<evidence type="ECO:0000256" key="1">
    <source>
        <dbReference type="ARBA" id="ARBA00004651"/>
    </source>
</evidence>
<keyword evidence="7 17" id="KW-0460">Magnesium</keyword>
<evidence type="ECO:0000256" key="13">
    <source>
        <dbReference type="ARBA" id="ARBA00036243"/>
    </source>
</evidence>
<evidence type="ECO:0000256" key="5">
    <source>
        <dbReference type="ARBA" id="ARBA00022692"/>
    </source>
</evidence>
<comment type="function">
    <text evidence="17">Acts as a magnesium transporter.</text>
</comment>
<feature type="transmembrane region" description="Helical" evidence="17">
    <location>
        <begin position="162"/>
        <end position="186"/>
    </location>
</feature>
<evidence type="ECO:0000256" key="4">
    <source>
        <dbReference type="ARBA" id="ARBA00022475"/>
    </source>
</evidence>
<feature type="transmembrane region" description="Helical" evidence="17">
    <location>
        <begin position="505"/>
        <end position="525"/>
    </location>
</feature>
<evidence type="ECO:0000256" key="7">
    <source>
        <dbReference type="ARBA" id="ARBA00022842"/>
    </source>
</evidence>
<feature type="transmembrane region" description="Helical" evidence="17">
    <location>
        <begin position="319"/>
        <end position="339"/>
    </location>
</feature>
<dbReference type="AlphaFoldDB" id="A0AAD1RSL0"/>
<accession>A0AAD1RSL0</accession>
<dbReference type="GO" id="GO:0005886">
    <property type="term" value="C:plasma membrane"/>
    <property type="evidence" value="ECO:0007669"/>
    <property type="project" value="UniProtKB-SubCell"/>
</dbReference>
<reference evidence="20" key="1">
    <citation type="submission" date="2022-03" db="EMBL/GenBank/DDBJ databases">
        <authorList>
            <person name="Alioto T."/>
            <person name="Alioto T."/>
            <person name="Gomez Garrido J."/>
        </authorList>
    </citation>
    <scope>NUCLEOTIDE SEQUENCE</scope>
</reference>
<organism evidence="20 21">
    <name type="scientific">Pelobates cultripes</name>
    <name type="common">Western spadefoot toad</name>
    <dbReference type="NCBI Taxonomy" id="61616"/>
    <lineage>
        <taxon>Eukaryota</taxon>
        <taxon>Metazoa</taxon>
        <taxon>Chordata</taxon>
        <taxon>Craniata</taxon>
        <taxon>Vertebrata</taxon>
        <taxon>Euteleostomi</taxon>
        <taxon>Amphibia</taxon>
        <taxon>Batrachia</taxon>
        <taxon>Anura</taxon>
        <taxon>Pelobatoidea</taxon>
        <taxon>Pelobatidae</taxon>
        <taxon>Pelobates</taxon>
    </lineage>
</organism>
<feature type="region of interest" description="Disordered" evidence="18">
    <location>
        <begin position="1"/>
        <end position="27"/>
    </location>
</feature>
<keyword evidence="21" id="KW-1185">Reference proteome</keyword>
<feature type="transmembrane region" description="Helical" evidence="17">
    <location>
        <begin position="546"/>
        <end position="569"/>
    </location>
</feature>
<evidence type="ECO:0000256" key="14">
    <source>
        <dbReference type="ARBA" id="ARBA00036245"/>
    </source>
</evidence>
<evidence type="ECO:0000256" key="3">
    <source>
        <dbReference type="ARBA" id="ARBA00022448"/>
    </source>
</evidence>
<keyword evidence="5 17" id="KW-0812">Transmembrane</keyword>
<name>A0AAD1RSL0_PELCU</name>
<keyword evidence="10 17" id="KW-0472">Membrane</keyword>
<feature type="transmembrane region" description="Helical" evidence="17">
    <location>
        <begin position="282"/>
        <end position="307"/>
    </location>
</feature>
<dbReference type="SUPFAM" id="SSF161093">
    <property type="entry name" value="MgtE membrane domain-like"/>
    <property type="match status" value="2"/>
</dbReference>
<evidence type="ECO:0000256" key="6">
    <source>
        <dbReference type="ARBA" id="ARBA00022737"/>
    </source>
</evidence>
<feature type="domain" description="SLC41A/MgtE integral membrane" evidence="19">
    <location>
        <begin position="419"/>
        <end position="560"/>
    </location>
</feature>
<comment type="catalytic activity">
    <reaction evidence="12">
        <text>Mn(2+)(in) = Mn(2+)(out)</text>
        <dbReference type="Rhea" id="RHEA:28699"/>
        <dbReference type="ChEBI" id="CHEBI:29035"/>
    </reaction>
</comment>
<comment type="catalytic activity">
    <reaction evidence="11">
        <text>Mg(2+)(in) = Mg(2+)(out)</text>
        <dbReference type="Rhea" id="RHEA:29827"/>
        <dbReference type="ChEBI" id="CHEBI:18420"/>
    </reaction>
</comment>
<feature type="transmembrane region" description="Helical" evidence="17">
    <location>
        <begin position="251"/>
        <end position="270"/>
    </location>
</feature>
<evidence type="ECO:0000256" key="11">
    <source>
        <dbReference type="ARBA" id="ARBA00034269"/>
    </source>
</evidence>
<comment type="catalytic activity">
    <reaction evidence="13">
        <text>Fe(2+)(in) = Fe(2+)(out)</text>
        <dbReference type="Rhea" id="RHEA:28486"/>
        <dbReference type="ChEBI" id="CHEBI:29033"/>
    </reaction>
</comment>
<evidence type="ECO:0000256" key="16">
    <source>
        <dbReference type="ARBA" id="ARBA00046252"/>
    </source>
</evidence>
<protein>
    <recommendedName>
        <fullName evidence="17">Solute carrier family 41 member</fullName>
    </recommendedName>
</protein>
<dbReference type="Gene3D" id="1.10.357.20">
    <property type="entry name" value="SLC41 divalent cation transporters, integral membrane domain"/>
    <property type="match status" value="2"/>
</dbReference>
<dbReference type="FunFam" id="1.10.357.20:FF:000002">
    <property type="entry name" value="Solute carrier family 41, member 2"/>
    <property type="match status" value="1"/>
</dbReference>
<gene>
    <name evidence="20" type="ORF">PECUL_23A027648</name>
</gene>
<dbReference type="GO" id="GO:0030001">
    <property type="term" value="P:metal ion transport"/>
    <property type="evidence" value="ECO:0007669"/>
    <property type="project" value="UniProtKB-UniRule"/>
</dbReference>
<comment type="subcellular location">
    <subcellularLocation>
        <location evidence="1">Cell membrane</location>
        <topology evidence="1">Multi-pass membrane protein</topology>
    </subcellularLocation>
    <subcellularLocation>
        <location evidence="17">Membrane</location>
        <topology evidence="17">Multi-pass membrane protein</topology>
    </subcellularLocation>
</comment>
<proteinExistence type="inferred from homology"/>
<evidence type="ECO:0000256" key="12">
    <source>
        <dbReference type="ARBA" id="ARBA00036173"/>
    </source>
</evidence>
<dbReference type="Proteomes" id="UP001295444">
    <property type="component" value="Chromosome 03"/>
</dbReference>
<evidence type="ECO:0000256" key="2">
    <source>
        <dbReference type="ARBA" id="ARBA00009749"/>
    </source>
</evidence>
<comment type="catalytic activity">
    <reaction evidence="14">
        <text>Co(2+)(in) = Co(2+)(out)</text>
        <dbReference type="Rhea" id="RHEA:28578"/>
        <dbReference type="ChEBI" id="CHEBI:48828"/>
    </reaction>
</comment>
<keyword evidence="3 17" id="KW-0813">Transport</keyword>
<evidence type="ECO:0000256" key="9">
    <source>
        <dbReference type="ARBA" id="ARBA00023065"/>
    </source>
</evidence>
<evidence type="ECO:0000259" key="19">
    <source>
        <dbReference type="Pfam" id="PF01769"/>
    </source>
</evidence>
<feature type="transmembrane region" description="Helical" evidence="17">
    <location>
        <begin position="476"/>
        <end position="493"/>
    </location>
</feature>
<evidence type="ECO:0000256" key="15">
    <source>
        <dbReference type="ARBA" id="ARBA00036293"/>
    </source>
</evidence>
<feature type="transmembrane region" description="Helical" evidence="17">
    <location>
        <begin position="389"/>
        <end position="407"/>
    </location>
</feature>
<evidence type="ECO:0000313" key="20">
    <source>
        <dbReference type="EMBL" id="CAH2277511.1"/>
    </source>
</evidence>
<evidence type="ECO:0000256" key="10">
    <source>
        <dbReference type="ARBA" id="ARBA00023136"/>
    </source>
</evidence>